<sequence>MGHRNSDSIWLKRVLIPFWVVRVLFMIILIGIYAAAIAVVLAADDQDNSDGTEQLDDDVVDAAVGAVAAVMVVMAFCLLLDIIAMGLFCCGKLKPKTFLIFNVIQTLLWVIILILQIVGAAQGGGAGGIIITIIILLAFIGLLIYASVIYHRSRKVKRGYVPAENPGAHTTTAYNGPSSQSAYEPYNQQVPVPPTYHQGEAAGYYGGPSQQQQYPHGPSGYEHARNDPVPHPQAYELSEGLHKTR</sequence>
<organism evidence="1 2">
    <name type="scientific">Coniosporium uncinatum</name>
    <dbReference type="NCBI Taxonomy" id="93489"/>
    <lineage>
        <taxon>Eukaryota</taxon>
        <taxon>Fungi</taxon>
        <taxon>Dikarya</taxon>
        <taxon>Ascomycota</taxon>
        <taxon>Pezizomycotina</taxon>
        <taxon>Dothideomycetes</taxon>
        <taxon>Dothideomycetes incertae sedis</taxon>
        <taxon>Coniosporium</taxon>
    </lineage>
</organism>
<evidence type="ECO:0000313" key="1">
    <source>
        <dbReference type="EMBL" id="KAK3062288.1"/>
    </source>
</evidence>
<proteinExistence type="predicted"/>
<keyword evidence="2" id="KW-1185">Reference proteome</keyword>
<name>A0ACC3D686_9PEZI</name>
<comment type="caution">
    <text evidence="1">The sequence shown here is derived from an EMBL/GenBank/DDBJ whole genome shotgun (WGS) entry which is preliminary data.</text>
</comment>
<reference evidence="1" key="1">
    <citation type="submission" date="2024-09" db="EMBL/GenBank/DDBJ databases">
        <title>Black Yeasts Isolated from many extreme environments.</title>
        <authorList>
            <person name="Coleine C."/>
            <person name="Stajich J.E."/>
            <person name="Selbmann L."/>
        </authorList>
    </citation>
    <scope>NUCLEOTIDE SEQUENCE</scope>
    <source>
        <strain evidence="1">CCFEE 5737</strain>
    </source>
</reference>
<dbReference type="Proteomes" id="UP001186974">
    <property type="component" value="Unassembled WGS sequence"/>
</dbReference>
<evidence type="ECO:0000313" key="2">
    <source>
        <dbReference type="Proteomes" id="UP001186974"/>
    </source>
</evidence>
<gene>
    <name evidence="1" type="ORF">LTS18_004431</name>
</gene>
<accession>A0ACC3D686</accession>
<protein>
    <submittedName>
        <fullName evidence="1">Uncharacterized protein</fullName>
    </submittedName>
</protein>
<dbReference type="EMBL" id="JAWDJW010007368">
    <property type="protein sequence ID" value="KAK3062288.1"/>
    <property type="molecule type" value="Genomic_DNA"/>
</dbReference>